<dbReference type="AlphaFoldDB" id="A0A841PT26"/>
<dbReference type="InterPro" id="IPR003961">
    <property type="entry name" value="FN3_dom"/>
</dbReference>
<keyword evidence="3" id="KW-1185">Reference proteome</keyword>
<sequence length="740" mass="82314">MANSGLIQGGVTQRTADYRSWIYWREVSQDIANNRTKINVQVLVDSDSSNYDWNGTVSGFEVTINGTKYTRGSFNSNSNSGFSYSASNSPTGRQAEIIDEREVWVTHNTNGTKTVNMSSSFSLPSGGWGPGDVSISGSGTLDTIAREWNRYKRTSFLSSYNRGSFINTITGSSSAFTDGQRNSDGYWYEKGEAYTNYSKGSYVETVTAEEGTYPDDGRVGDYYYTKRNIADTPTLTSPNGGETWNEAHTITWDGIGPGVSYQIQLTTDNGNNWRTIVANTAENATSYEYNFIDEPQTSLAKIRVRAFDGEVYSDWDESNGVFTIQHNVAPNEPSNLSPSSGVVDRTEVSRLSWQHNDPNTNDPQTKFDLQWREQGASTWNTITKTSNKEYTDVSANVFPNALIEWRVRTYDTSGLAGPYSSIAIFQAAEPTDAPIITAPTNPVNIANPTVQWTSSEQTAYQIIIEDSVNTVVWDTGIVNSINRARTVGIDLLNGAQYTIRVRVMDGTGLWSTYASLNINVSYTQPAKPNMSLTTGHSHIIVQISNPTPSGTQPTVTRNALYRREENGSFIRIANDLPPNVVFEDYAVASGKVYEYRVRSWGDNGTYSESNVGSNSVTFKGVWLHDVTDTDTLHHFMADGSGRDTQWAAQSANIYFAGRKSPVTYFGDQEEDVLTVTLEMLRDWEDYERLNQIIKAKNIVCYRDGRGRKIFGTITELPINDTRYGNETTIKVTRTSYSEVV</sequence>
<dbReference type="InterPro" id="IPR013783">
    <property type="entry name" value="Ig-like_fold"/>
</dbReference>
<evidence type="ECO:0000313" key="3">
    <source>
        <dbReference type="Proteomes" id="UP000581688"/>
    </source>
</evidence>
<dbReference type="PROSITE" id="PS50853">
    <property type="entry name" value="FN3"/>
    <property type="match status" value="1"/>
</dbReference>
<dbReference type="SUPFAM" id="SSF49265">
    <property type="entry name" value="Fibronectin type III"/>
    <property type="match status" value="1"/>
</dbReference>
<dbReference type="InterPro" id="IPR036116">
    <property type="entry name" value="FN3_sf"/>
</dbReference>
<evidence type="ECO:0000313" key="2">
    <source>
        <dbReference type="EMBL" id="MBB6451979.1"/>
    </source>
</evidence>
<dbReference type="EMBL" id="JACHGH010000001">
    <property type="protein sequence ID" value="MBB6451979.1"/>
    <property type="molecule type" value="Genomic_DNA"/>
</dbReference>
<comment type="caution">
    <text evidence="2">The sequence shown here is derived from an EMBL/GenBank/DDBJ whole genome shotgun (WGS) entry which is preliminary data.</text>
</comment>
<evidence type="ECO:0000259" key="1">
    <source>
        <dbReference type="PROSITE" id="PS50853"/>
    </source>
</evidence>
<dbReference type="Proteomes" id="UP000581688">
    <property type="component" value="Unassembled WGS sequence"/>
</dbReference>
<accession>A0A841PT26</accession>
<dbReference type="Gene3D" id="2.60.40.10">
    <property type="entry name" value="Immunoglobulins"/>
    <property type="match status" value="3"/>
</dbReference>
<protein>
    <recommendedName>
        <fullName evidence="1">Fibronectin type-III domain-containing protein</fullName>
    </recommendedName>
</protein>
<dbReference type="Pfam" id="PF25788">
    <property type="entry name" value="Ig_Rha78A_N"/>
    <property type="match status" value="1"/>
</dbReference>
<organism evidence="2 3">
    <name type="scientific">Salirhabdus euzebyi</name>
    <dbReference type="NCBI Taxonomy" id="394506"/>
    <lineage>
        <taxon>Bacteria</taxon>
        <taxon>Bacillati</taxon>
        <taxon>Bacillota</taxon>
        <taxon>Bacilli</taxon>
        <taxon>Bacillales</taxon>
        <taxon>Bacillaceae</taxon>
        <taxon>Salirhabdus</taxon>
    </lineage>
</organism>
<reference evidence="2 3" key="1">
    <citation type="submission" date="2020-08" db="EMBL/GenBank/DDBJ databases">
        <title>Genomic Encyclopedia of Type Strains, Phase IV (KMG-IV): sequencing the most valuable type-strain genomes for metagenomic binning, comparative biology and taxonomic classification.</title>
        <authorList>
            <person name="Goeker M."/>
        </authorList>
    </citation>
    <scope>NUCLEOTIDE SEQUENCE [LARGE SCALE GENOMIC DNA]</scope>
    <source>
        <strain evidence="2 3">DSM 19612</strain>
    </source>
</reference>
<proteinExistence type="predicted"/>
<name>A0A841PT26_9BACI</name>
<feature type="domain" description="Fibronectin type-III" evidence="1">
    <location>
        <begin position="332"/>
        <end position="430"/>
    </location>
</feature>
<dbReference type="RefSeq" id="WP_174494462.1">
    <property type="nucleotide sequence ID" value="NZ_CADDWK010000001.1"/>
</dbReference>
<gene>
    <name evidence="2" type="ORF">HNQ94_000400</name>
</gene>